<dbReference type="OrthoDB" id="9769353at2"/>
<dbReference type="AlphaFoldDB" id="I3DXW8"/>
<organism evidence="4 5">
    <name type="scientific">Bacillus methanolicus PB1</name>
    <dbReference type="NCBI Taxonomy" id="997296"/>
    <lineage>
        <taxon>Bacteria</taxon>
        <taxon>Bacillati</taxon>
        <taxon>Bacillota</taxon>
        <taxon>Bacilli</taxon>
        <taxon>Bacillales</taxon>
        <taxon>Bacillaceae</taxon>
        <taxon>Bacillus</taxon>
    </lineage>
</organism>
<dbReference type="Proteomes" id="UP000010523">
    <property type="component" value="Unassembled WGS sequence"/>
</dbReference>
<gene>
    <name evidence="4" type="ORF">PB1_16069</name>
</gene>
<feature type="coiled-coil region" evidence="1">
    <location>
        <begin position="387"/>
        <end position="477"/>
    </location>
</feature>
<dbReference type="Pfam" id="PF13408">
    <property type="entry name" value="Zn_ribbon_recom"/>
    <property type="match status" value="1"/>
</dbReference>
<dbReference type="SUPFAM" id="SSF53041">
    <property type="entry name" value="Resolvase-like"/>
    <property type="match status" value="1"/>
</dbReference>
<dbReference type="InterPro" id="IPR036162">
    <property type="entry name" value="Resolvase-like_N_sf"/>
</dbReference>
<proteinExistence type="predicted"/>
<name>I3DXW8_BACMT</name>
<dbReference type="PANTHER" id="PTHR30461:SF23">
    <property type="entry name" value="DNA RECOMBINASE-RELATED"/>
    <property type="match status" value="1"/>
</dbReference>
<dbReference type="RefSeq" id="WP_004438446.1">
    <property type="nucleotide sequence ID" value="NZ_AFEU01000003.1"/>
</dbReference>
<evidence type="ECO:0000256" key="1">
    <source>
        <dbReference type="SAM" id="Coils"/>
    </source>
</evidence>
<evidence type="ECO:0000259" key="3">
    <source>
        <dbReference type="PROSITE" id="PS51737"/>
    </source>
</evidence>
<dbReference type="Pfam" id="PF00239">
    <property type="entry name" value="Resolvase"/>
    <property type="match status" value="1"/>
</dbReference>
<evidence type="ECO:0000313" key="5">
    <source>
        <dbReference type="Proteomes" id="UP000010523"/>
    </source>
</evidence>
<protein>
    <submittedName>
        <fullName evidence="4">DNA recombinase, putative</fullName>
    </submittedName>
</protein>
<evidence type="ECO:0000259" key="2">
    <source>
        <dbReference type="PROSITE" id="PS51736"/>
    </source>
</evidence>
<feature type="domain" description="Resolvase/invertase-type recombinase catalytic" evidence="2">
    <location>
        <begin position="18"/>
        <end position="168"/>
    </location>
</feature>
<dbReference type="EMBL" id="AFEU01000003">
    <property type="protein sequence ID" value="EIJ79089.1"/>
    <property type="molecule type" value="Genomic_DNA"/>
</dbReference>
<dbReference type="InterPro" id="IPR006119">
    <property type="entry name" value="Resolv_N"/>
</dbReference>
<reference evidence="4 5" key="1">
    <citation type="journal article" date="2012" name="Appl. Environ. Microbiol.">
        <title>Genome Sequence of Thermotolerant Bacillus methanolicus: Features and Regulation Related to Methylotrophy and Production of L-Lysine and L-Glutamate from Methanol.</title>
        <authorList>
            <person name="Heggeset T.M."/>
            <person name="Krog A."/>
            <person name="Balzer S."/>
            <person name="Wentzel A."/>
            <person name="Ellingsen T.E."/>
            <person name="Brautaset T."/>
        </authorList>
    </citation>
    <scope>NUCLEOTIDE SEQUENCE [LARGE SCALE GENOMIC DNA]</scope>
    <source>
        <strain evidence="4 5">PB1</strain>
    </source>
</reference>
<evidence type="ECO:0000313" key="4">
    <source>
        <dbReference type="EMBL" id="EIJ79089.1"/>
    </source>
</evidence>
<sequence length="508" mass="60183">MLLNLNKDKTIISYNEYPYLVYGRVSTEKDEQVSSLENQIDICHNWIEKNNFEWNEKAIVLDNGISGTVLLDRAAMQLVLEKARKREIKMVIFKSIHRLARDMKDALEIKETLLAHGVRLVTIEEGYDSLYEGKNDMKFEMFSMFAAQYPKTLSVSISGVFAAKVRRGEHIGPVPFGYNKEDKKLVINEDEAPTIRLIFKWYNHDGFGFKTITRLLNEELAKGNVAKPRKKDKWQVTTVQRIIRNPTYTGIFIHNRYTKIKVNGRKKQIENPREKWTIYENHHPAIISKEEWEKANSKEVTNKKTKITPWNEFRGLLRCSECDSNMVIVQSYKKNKDGERIEWRYLKCSEYRRAGKFGCVNHTPIRYEDFREFVLKKIINKGKKTKINFENNLYQQKQKEISTLEKQKKELEQMNNGLIDLYLKDKLISKAEFQMKRKEYEQEIKNISDRIFLLRQEEEVKIDIESIQEAFEQLKKHDEDLHHAISTLIDHIVVHPDGKLDFHYKFEF</sequence>
<dbReference type="GO" id="GO:0000150">
    <property type="term" value="F:DNA strand exchange activity"/>
    <property type="evidence" value="ECO:0007669"/>
    <property type="project" value="InterPro"/>
</dbReference>
<dbReference type="Gene3D" id="3.40.50.1390">
    <property type="entry name" value="Resolvase, N-terminal catalytic domain"/>
    <property type="match status" value="1"/>
</dbReference>
<comment type="caution">
    <text evidence="4">The sequence shown here is derived from an EMBL/GenBank/DDBJ whole genome shotgun (WGS) entry which is preliminary data.</text>
</comment>
<feature type="domain" description="Recombinase" evidence="3">
    <location>
        <begin position="175"/>
        <end position="306"/>
    </location>
</feature>
<dbReference type="PATRIC" id="fig|997296.3.peg.3385"/>
<dbReference type="InterPro" id="IPR050639">
    <property type="entry name" value="SSR_resolvase"/>
</dbReference>
<dbReference type="STRING" id="997296.PB1_16069"/>
<accession>I3DXW8</accession>
<dbReference type="CDD" id="cd00338">
    <property type="entry name" value="Ser_Recombinase"/>
    <property type="match status" value="1"/>
</dbReference>
<dbReference type="Pfam" id="PF07508">
    <property type="entry name" value="Recombinase"/>
    <property type="match status" value="1"/>
</dbReference>
<dbReference type="InterPro" id="IPR038109">
    <property type="entry name" value="DNA_bind_recomb_sf"/>
</dbReference>
<keyword evidence="1" id="KW-0175">Coiled coil</keyword>
<dbReference type="eggNOG" id="COG1961">
    <property type="taxonomic scope" value="Bacteria"/>
</dbReference>
<dbReference type="PROSITE" id="PS51736">
    <property type="entry name" value="RECOMBINASES_3"/>
    <property type="match status" value="1"/>
</dbReference>
<dbReference type="PANTHER" id="PTHR30461">
    <property type="entry name" value="DNA-INVERTASE FROM LAMBDOID PROPHAGE"/>
    <property type="match status" value="1"/>
</dbReference>
<dbReference type="SMART" id="SM00857">
    <property type="entry name" value="Resolvase"/>
    <property type="match status" value="1"/>
</dbReference>
<keyword evidence="5" id="KW-1185">Reference proteome</keyword>
<dbReference type="Gene3D" id="3.90.1750.20">
    <property type="entry name" value="Putative Large Serine Recombinase, Chain B, Domain 2"/>
    <property type="match status" value="1"/>
</dbReference>
<dbReference type="GO" id="GO:0003677">
    <property type="term" value="F:DNA binding"/>
    <property type="evidence" value="ECO:0007669"/>
    <property type="project" value="InterPro"/>
</dbReference>
<dbReference type="PROSITE" id="PS51737">
    <property type="entry name" value="RECOMBINASE_DNA_BIND"/>
    <property type="match status" value="1"/>
</dbReference>
<dbReference type="InterPro" id="IPR025827">
    <property type="entry name" value="Zn_ribbon_recom_dom"/>
</dbReference>
<dbReference type="InterPro" id="IPR011109">
    <property type="entry name" value="DNA_bind_recombinase_dom"/>
</dbReference>